<dbReference type="AlphaFoldDB" id="A0A933IBX9"/>
<reference evidence="2" key="1">
    <citation type="submission" date="2020-07" db="EMBL/GenBank/DDBJ databases">
        <title>Huge and variable diversity of episymbiotic CPR bacteria and DPANN archaea in groundwater ecosystems.</title>
        <authorList>
            <person name="He C.Y."/>
            <person name="Keren R."/>
            <person name="Whittaker M."/>
            <person name="Farag I.F."/>
            <person name="Doudna J."/>
            <person name="Cate J.H.D."/>
            <person name="Banfield J.F."/>
        </authorList>
    </citation>
    <scope>NUCLEOTIDE SEQUENCE</scope>
    <source>
        <strain evidence="2">NC_groundwater_1520_Pr4_B-0.1um_53_5</strain>
    </source>
</reference>
<proteinExistence type="predicted"/>
<protein>
    <submittedName>
        <fullName evidence="2">DUF3108 domain-containing protein</fullName>
    </submittedName>
</protein>
<comment type="caution">
    <text evidence="2">The sequence shown here is derived from an EMBL/GenBank/DDBJ whole genome shotgun (WGS) entry which is preliminary data.</text>
</comment>
<evidence type="ECO:0000313" key="3">
    <source>
        <dbReference type="Proteomes" id="UP000736328"/>
    </source>
</evidence>
<accession>A0A933IBX9</accession>
<feature type="chain" id="PRO_5037957181" evidence="1">
    <location>
        <begin position="25"/>
        <end position="273"/>
    </location>
</feature>
<dbReference type="EMBL" id="JACQXR010000106">
    <property type="protein sequence ID" value="MBI4727153.1"/>
    <property type="molecule type" value="Genomic_DNA"/>
</dbReference>
<dbReference type="InterPro" id="IPR021457">
    <property type="entry name" value="DUF3108"/>
</dbReference>
<organism evidence="2 3">
    <name type="scientific">candidate division TA06 bacterium</name>
    <dbReference type="NCBI Taxonomy" id="2250710"/>
    <lineage>
        <taxon>Bacteria</taxon>
        <taxon>Bacteria division TA06</taxon>
    </lineage>
</organism>
<evidence type="ECO:0000313" key="2">
    <source>
        <dbReference type="EMBL" id="MBI4727153.1"/>
    </source>
</evidence>
<sequence length="273" mass="31508">MKFNQKIICLFCLLFLPAFGMTKADNGNAVAGDSSTTNSPGKKFSRGEKMTYSIEYAGITAGYSFLRVDSELTYVGERTSYHIVNETWSTPFFSKFYPVHDRFEAFTDYEHLYSLRYQKKQREGGYRHEESLTFDQEQNKVTYSTGQVIATTPQARDILTSLYWARTFSLESEKSLYIDNHTDKTNYPLEVKVHRKETIKTIFGKVECLVVEPVLRYPGLFQNKGRLWVWLTNDNRRIPVLMKSKILVGSINAVLKEYTPGIDGPNYLVTEKK</sequence>
<dbReference type="Pfam" id="PF11306">
    <property type="entry name" value="DUF3108"/>
    <property type="match status" value="1"/>
</dbReference>
<name>A0A933IBX9_UNCT6</name>
<keyword evidence="1" id="KW-0732">Signal</keyword>
<dbReference type="Proteomes" id="UP000736328">
    <property type="component" value="Unassembled WGS sequence"/>
</dbReference>
<feature type="signal peptide" evidence="1">
    <location>
        <begin position="1"/>
        <end position="24"/>
    </location>
</feature>
<evidence type="ECO:0000256" key="1">
    <source>
        <dbReference type="SAM" id="SignalP"/>
    </source>
</evidence>
<gene>
    <name evidence="2" type="ORF">HY768_08030</name>
</gene>